<proteinExistence type="predicted"/>
<name>A0ABR4P3G5_9HELO</name>
<keyword evidence="1" id="KW-1133">Transmembrane helix</keyword>
<protein>
    <submittedName>
        <fullName evidence="2">Uncharacterized protein</fullName>
    </submittedName>
</protein>
<dbReference type="EMBL" id="JBFCZG010000010">
    <property type="protein sequence ID" value="KAL3417856.1"/>
    <property type="molecule type" value="Genomic_DNA"/>
</dbReference>
<keyword evidence="1" id="KW-0472">Membrane</keyword>
<organism evidence="2 3">
    <name type="scientific">Phlyctema vagabunda</name>
    <dbReference type="NCBI Taxonomy" id="108571"/>
    <lineage>
        <taxon>Eukaryota</taxon>
        <taxon>Fungi</taxon>
        <taxon>Dikarya</taxon>
        <taxon>Ascomycota</taxon>
        <taxon>Pezizomycotina</taxon>
        <taxon>Leotiomycetes</taxon>
        <taxon>Helotiales</taxon>
        <taxon>Dermateaceae</taxon>
        <taxon>Phlyctema</taxon>
    </lineage>
</organism>
<evidence type="ECO:0000256" key="1">
    <source>
        <dbReference type="SAM" id="Phobius"/>
    </source>
</evidence>
<accession>A0ABR4P3G5</accession>
<reference evidence="2 3" key="1">
    <citation type="submission" date="2024-06" db="EMBL/GenBank/DDBJ databases">
        <title>Complete genome of Phlyctema vagabunda strain 19-DSS-EL-015.</title>
        <authorList>
            <person name="Fiorenzani C."/>
        </authorList>
    </citation>
    <scope>NUCLEOTIDE SEQUENCE [LARGE SCALE GENOMIC DNA]</scope>
    <source>
        <strain evidence="2 3">19-DSS-EL-015</strain>
    </source>
</reference>
<keyword evidence="3" id="KW-1185">Reference proteome</keyword>
<evidence type="ECO:0000313" key="3">
    <source>
        <dbReference type="Proteomes" id="UP001629113"/>
    </source>
</evidence>
<feature type="transmembrane region" description="Helical" evidence="1">
    <location>
        <begin position="354"/>
        <end position="382"/>
    </location>
</feature>
<gene>
    <name evidence="2" type="ORF">PVAG01_10866</name>
</gene>
<dbReference type="Proteomes" id="UP001629113">
    <property type="component" value="Unassembled WGS sequence"/>
</dbReference>
<keyword evidence="1" id="KW-0812">Transmembrane</keyword>
<evidence type="ECO:0000313" key="2">
    <source>
        <dbReference type="EMBL" id="KAL3417856.1"/>
    </source>
</evidence>
<sequence length="394" mass="44654">MAATFSYSPFERMTTQDMQELAQVLWSWSTCGECIPRSCTKGSCPNNRMNRLEHIFRYYRALLAGYDSDSLLVEPRQSGALRSYDDLYRVLEYIKMYPEATKAELLKGLFADSIDAESSIADQEQAVNLALRIMLMVNCCSRFLSLGLLESGMSQITWKDNVGLSQYISDIFPMTDHPSLNDGEDQRSPSLKNSLTALKLKKRAGLRFQGTNYLTDHLKLDRKTGVVEVFHHTAFLKEHLLLTRAEPINISVSESLRVGALPRQLALEALDSIQKVLFPLDDPKSKVLLQSLVSVAAFDPDCLRFESAAIRKLDEKDIPYHYFGARLADLYEELQDPTPRGIERWFERKSGARYVMMATLIGVIIALILGIASLGVSVYQAWISYQAWKYPVHQ</sequence>
<comment type="caution">
    <text evidence="2">The sequence shown here is derived from an EMBL/GenBank/DDBJ whole genome shotgun (WGS) entry which is preliminary data.</text>
</comment>